<dbReference type="AlphaFoldDB" id="A0A1R1F4A1"/>
<evidence type="ECO:0000313" key="4">
    <source>
        <dbReference type="Proteomes" id="UP000187172"/>
    </source>
</evidence>
<dbReference type="InterPro" id="IPR023393">
    <property type="entry name" value="START-like_dom_sf"/>
</dbReference>
<protein>
    <submittedName>
        <fullName evidence="3">Polyketide cyclase</fullName>
    </submittedName>
</protein>
<dbReference type="STRING" id="297318.BK138_09825"/>
<accession>A0A1R1F4A1</accession>
<comment type="caution">
    <text evidence="3">The sequence shown here is derived from an EMBL/GenBank/DDBJ whole genome shotgun (WGS) entry which is preliminary data.</text>
</comment>
<dbReference type="EMBL" id="MRTP01000001">
    <property type="protein sequence ID" value="OMF58776.1"/>
    <property type="molecule type" value="Genomic_DNA"/>
</dbReference>
<dbReference type="Proteomes" id="UP000187172">
    <property type="component" value="Unassembled WGS sequence"/>
</dbReference>
<dbReference type="CDD" id="cd08894">
    <property type="entry name" value="SRPBCC_CalC_Aha1-like_1"/>
    <property type="match status" value="1"/>
</dbReference>
<feature type="domain" description="Activator of Hsp90 ATPase homologue 1/2-like C-terminal" evidence="2">
    <location>
        <begin position="15"/>
        <end position="142"/>
    </location>
</feature>
<dbReference type="InterPro" id="IPR013538">
    <property type="entry name" value="ASHA1/2-like_C"/>
</dbReference>
<dbReference type="RefSeq" id="WP_076168862.1">
    <property type="nucleotide sequence ID" value="NZ_MRTP01000001.1"/>
</dbReference>
<dbReference type="SUPFAM" id="SSF55961">
    <property type="entry name" value="Bet v1-like"/>
    <property type="match status" value="1"/>
</dbReference>
<reference evidence="3 4" key="1">
    <citation type="submission" date="2016-11" db="EMBL/GenBank/DDBJ databases">
        <title>Paenibacillus species isolates.</title>
        <authorList>
            <person name="Beno S.M."/>
        </authorList>
    </citation>
    <scope>NUCLEOTIDE SEQUENCE [LARGE SCALE GENOMIC DNA]</scope>
    <source>
        <strain evidence="3 4">FSL R5-0378</strain>
    </source>
</reference>
<dbReference type="Gene3D" id="3.30.530.20">
    <property type="match status" value="1"/>
</dbReference>
<comment type="similarity">
    <text evidence="1">Belongs to the AHA1 family.</text>
</comment>
<name>A0A1R1F4A1_9BACL</name>
<sequence>MTIGKNEIISTRVFDAPQHLVYQAWTTPDLLARWWGPHGFTNTFHEIDIMPGGAWKFTMHGPDGRDYPNESVFVELVPLERVVLDHLSEPQFRVTATFEEEKGRTKVVFRQTFKKEKQFEQIKQMCINGNEENFDRFGQLLEEMKSGTAG</sequence>
<keyword evidence="4" id="KW-1185">Reference proteome</keyword>
<organism evidence="3 4">
    <name type="scientific">Paenibacillus rhizosphaerae</name>
    <dbReference type="NCBI Taxonomy" id="297318"/>
    <lineage>
        <taxon>Bacteria</taxon>
        <taxon>Bacillati</taxon>
        <taxon>Bacillota</taxon>
        <taxon>Bacilli</taxon>
        <taxon>Bacillales</taxon>
        <taxon>Paenibacillaceae</taxon>
        <taxon>Paenibacillus</taxon>
    </lineage>
</organism>
<proteinExistence type="inferred from homology"/>
<evidence type="ECO:0000259" key="2">
    <source>
        <dbReference type="Pfam" id="PF08327"/>
    </source>
</evidence>
<gene>
    <name evidence="3" type="ORF">BK138_09825</name>
</gene>
<dbReference type="Pfam" id="PF08327">
    <property type="entry name" value="AHSA1"/>
    <property type="match status" value="1"/>
</dbReference>
<evidence type="ECO:0000256" key="1">
    <source>
        <dbReference type="ARBA" id="ARBA00006817"/>
    </source>
</evidence>
<evidence type="ECO:0000313" key="3">
    <source>
        <dbReference type="EMBL" id="OMF58776.1"/>
    </source>
</evidence>